<evidence type="ECO:0000313" key="2">
    <source>
        <dbReference type="Proteomes" id="UP000076738"/>
    </source>
</evidence>
<dbReference type="EMBL" id="KV417301">
    <property type="protein sequence ID" value="KZO93456.1"/>
    <property type="molecule type" value="Genomic_DNA"/>
</dbReference>
<dbReference type="AlphaFoldDB" id="A0A167JCH3"/>
<name>A0A167JCH3_CALVF</name>
<dbReference type="OrthoDB" id="3354877at2759"/>
<sequence>MPLIPSVHILITLDGHKLLQSLSRRWGNFKRSFSLDGQVDKTEAEMERALDRVREQVIQHVVDRDGVAELLGELAVLGERAARTAQGHSAHNPLRIAQVAHTRHDMREVETEIKLAGAVQKIRKNAAVCRVEAEQLVLDREYDEFFDEVKK</sequence>
<accession>A0A167JCH3</accession>
<organism evidence="1 2">
    <name type="scientific">Calocera viscosa (strain TUFC12733)</name>
    <dbReference type="NCBI Taxonomy" id="1330018"/>
    <lineage>
        <taxon>Eukaryota</taxon>
        <taxon>Fungi</taxon>
        <taxon>Dikarya</taxon>
        <taxon>Basidiomycota</taxon>
        <taxon>Agaricomycotina</taxon>
        <taxon>Dacrymycetes</taxon>
        <taxon>Dacrymycetales</taxon>
        <taxon>Dacrymycetaceae</taxon>
        <taxon>Calocera</taxon>
    </lineage>
</organism>
<protein>
    <submittedName>
        <fullName evidence="1">Uncharacterized protein</fullName>
    </submittedName>
</protein>
<evidence type="ECO:0000313" key="1">
    <source>
        <dbReference type="EMBL" id="KZO93456.1"/>
    </source>
</evidence>
<gene>
    <name evidence="1" type="ORF">CALVIDRAFT_566460</name>
</gene>
<proteinExistence type="predicted"/>
<reference evidence="1 2" key="1">
    <citation type="journal article" date="2016" name="Mol. Biol. Evol.">
        <title>Comparative Genomics of Early-Diverging Mushroom-Forming Fungi Provides Insights into the Origins of Lignocellulose Decay Capabilities.</title>
        <authorList>
            <person name="Nagy L.G."/>
            <person name="Riley R."/>
            <person name="Tritt A."/>
            <person name="Adam C."/>
            <person name="Daum C."/>
            <person name="Floudas D."/>
            <person name="Sun H."/>
            <person name="Yadav J.S."/>
            <person name="Pangilinan J."/>
            <person name="Larsson K.H."/>
            <person name="Matsuura K."/>
            <person name="Barry K."/>
            <person name="Labutti K."/>
            <person name="Kuo R."/>
            <person name="Ohm R.A."/>
            <person name="Bhattacharya S.S."/>
            <person name="Shirouzu T."/>
            <person name="Yoshinaga Y."/>
            <person name="Martin F.M."/>
            <person name="Grigoriev I.V."/>
            <person name="Hibbett D.S."/>
        </authorList>
    </citation>
    <scope>NUCLEOTIDE SEQUENCE [LARGE SCALE GENOMIC DNA]</scope>
    <source>
        <strain evidence="1 2">TUFC12733</strain>
    </source>
</reference>
<keyword evidence="2" id="KW-1185">Reference proteome</keyword>
<dbReference type="Proteomes" id="UP000076738">
    <property type="component" value="Unassembled WGS sequence"/>
</dbReference>